<organism evidence="1 2">
    <name type="scientific">Diaporthe helianthi</name>
    <dbReference type="NCBI Taxonomy" id="158607"/>
    <lineage>
        <taxon>Eukaryota</taxon>
        <taxon>Fungi</taxon>
        <taxon>Dikarya</taxon>
        <taxon>Ascomycota</taxon>
        <taxon>Pezizomycotina</taxon>
        <taxon>Sordariomycetes</taxon>
        <taxon>Sordariomycetidae</taxon>
        <taxon>Diaporthales</taxon>
        <taxon>Diaporthaceae</taxon>
        <taxon>Diaporthe</taxon>
    </lineage>
</organism>
<keyword evidence="2" id="KW-1185">Reference proteome</keyword>
<dbReference type="AlphaFoldDB" id="A0A2P5HFK8"/>
<proteinExistence type="predicted"/>
<sequence length="386" mass="44186">MKKQAVFKIVRFPDLRAHQDGDEAQLVRSLLNNWPCVPGRDSGMAASALDCVAILMRSIYARVRPSFMPKPTDADDAFMRYAWALFDKQDKPEYNARLRLARDKALSVIGAGANGTSNLSFIQLCRSDVMVEALWNHPRFHLTHPWVIKGPEYPQEGSVCRDREQISRDTLEWDGHTPSTVEQLVSKVTKVKHSGKNTKLIYFNSPDVIQVDLTAGKDSNCRLADQWRFQAWTMEPDPIEDENGMVSLDKGRQILYTVRAIVRQAVEKQNANSTRIFREDGAEQLPHGLTVNNPRPDWGFKLDDAILTREKLSIFYVYYPDFDDPTPLQEFSQEVQMPEPTRGQILDAFKAFEDMENPLAQQNPVQEGHSYEAYIQPERNQLLEQT</sequence>
<accession>A0A2P5HFK8</accession>
<evidence type="ECO:0000313" key="2">
    <source>
        <dbReference type="Proteomes" id="UP000094444"/>
    </source>
</evidence>
<protein>
    <submittedName>
        <fullName evidence="1">Uncharacterized protein</fullName>
    </submittedName>
</protein>
<evidence type="ECO:0000313" key="1">
    <source>
        <dbReference type="EMBL" id="POS69046.1"/>
    </source>
</evidence>
<name>A0A2P5HFK8_DIAHE</name>
<dbReference type="InParanoid" id="A0A2P5HFK8"/>
<reference evidence="1" key="1">
    <citation type="submission" date="2017-09" db="EMBL/GenBank/DDBJ databases">
        <title>Polyketide synthases of a Diaporthe helianthi virulent isolate.</title>
        <authorList>
            <person name="Baroncelli R."/>
        </authorList>
    </citation>
    <scope>NUCLEOTIDE SEQUENCE [LARGE SCALE GENOMIC DNA]</scope>
    <source>
        <strain evidence="1">7/96</strain>
    </source>
</reference>
<dbReference type="EMBL" id="MAVT02002750">
    <property type="protein sequence ID" value="POS69046.1"/>
    <property type="molecule type" value="Genomic_DNA"/>
</dbReference>
<dbReference type="OrthoDB" id="5103079at2759"/>
<dbReference type="Proteomes" id="UP000094444">
    <property type="component" value="Unassembled WGS sequence"/>
</dbReference>
<comment type="caution">
    <text evidence="1">The sequence shown here is derived from an EMBL/GenBank/DDBJ whole genome shotgun (WGS) entry which is preliminary data.</text>
</comment>
<gene>
    <name evidence="1" type="ORF">DHEL01_v212561</name>
</gene>